<evidence type="ECO:0000313" key="6">
    <source>
        <dbReference type="EMBL" id="SUO96655.1"/>
    </source>
</evidence>
<evidence type="ECO:0000256" key="3">
    <source>
        <dbReference type="ARBA" id="ARBA00022801"/>
    </source>
</evidence>
<dbReference type="GO" id="GO:0008234">
    <property type="term" value="F:cysteine-type peptidase activity"/>
    <property type="evidence" value="ECO:0007669"/>
    <property type="project" value="UniProtKB-KW"/>
</dbReference>
<evidence type="ECO:0000313" key="7">
    <source>
        <dbReference type="Proteomes" id="UP000254575"/>
    </source>
</evidence>
<protein>
    <submittedName>
        <fullName evidence="6">Dipeptidyl-peptidase 6</fullName>
        <ecNumber evidence="6">3.4.22.-</ecNumber>
    </submittedName>
</protein>
<organism evidence="6 7">
    <name type="scientific">Suttonella indologenes</name>
    <dbReference type="NCBI Taxonomy" id="13276"/>
    <lineage>
        <taxon>Bacteria</taxon>
        <taxon>Pseudomonadati</taxon>
        <taxon>Pseudomonadota</taxon>
        <taxon>Gammaproteobacteria</taxon>
        <taxon>Cardiobacteriales</taxon>
        <taxon>Cardiobacteriaceae</taxon>
        <taxon>Suttonella</taxon>
    </lineage>
</organism>
<dbReference type="InterPro" id="IPR000064">
    <property type="entry name" value="NLP_P60_dom"/>
</dbReference>
<keyword evidence="2" id="KW-0645">Protease</keyword>
<feature type="domain" description="NlpC/P60" evidence="5">
    <location>
        <begin position="149"/>
        <end position="277"/>
    </location>
</feature>
<evidence type="ECO:0000259" key="5">
    <source>
        <dbReference type="PROSITE" id="PS51935"/>
    </source>
</evidence>
<dbReference type="EMBL" id="UHIA01000004">
    <property type="protein sequence ID" value="SUO96655.1"/>
    <property type="molecule type" value="Genomic_DNA"/>
</dbReference>
<dbReference type="PROSITE" id="PS51935">
    <property type="entry name" value="NLPC_P60"/>
    <property type="match status" value="1"/>
</dbReference>
<keyword evidence="7" id="KW-1185">Reference proteome</keyword>
<dbReference type="GO" id="GO:0006508">
    <property type="term" value="P:proteolysis"/>
    <property type="evidence" value="ECO:0007669"/>
    <property type="project" value="UniProtKB-KW"/>
</dbReference>
<sequence>MNIFNFDTNTLADKRISTALPVRAYALIKSSDAWVFTAPEAASARLTQLLYGESVTVHEQQGDFYFVQSQLDAYCGWVHGSMLRQLEQLPVATSWCTRFVAPMTREPDMKSPLLAYLPIDSLLYLVGEHENYWQLLGGAWVHKQHTMNMQEKLDIVATARAQIGRSYVWGGRGLGGLDCSALSQLCYRFAGRQLPRDSDLQQKFMHLHHQSVKGTELHAGDLIFVPGHVMIASSPESIIHANGHHMRVVEEETKGALLRMKAQIGDKFGVKAYRWKD</sequence>
<dbReference type="Proteomes" id="UP000254575">
    <property type="component" value="Unassembled WGS sequence"/>
</dbReference>
<comment type="similarity">
    <text evidence="1">Belongs to the peptidase C40 family.</text>
</comment>
<gene>
    <name evidence="6" type="ORF">NCTC10717_01096</name>
</gene>
<accession>A0A380MVR3</accession>
<dbReference type="InterPro" id="IPR051202">
    <property type="entry name" value="Peptidase_C40"/>
</dbReference>
<dbReference type="RefSeq" id="WP_172459438.1">
    <property type="nucleotide sequence ID" value="NZ_UHIA01000004.1"/>
</dbReference>
<keyword evidence="4" id="KW-0788">Thiol protease</keyword>
<dbReference type="PANTHER" id="PTHR47053:SF1">
    <property type="entry name" value="MUREIN DD-ENDOPEPTIDASE MEPH-RELATED"/>
    <property type="match status" value="1"/>
</dbReference>
<dbReference type="EC" id="3.4.22.-" evidence="6"/>
<evidence type="ECO:0000256" key="4">
    <source>
        <dbReference type="ARBA" id="ARBA00022807"/>
    </source>
</evidence>
<keyword evidence="3 6" id="KW-0378">Hydrolase</keyword>
<dbReference type="Pfam" id="PF18348">
    <property type="entry name" value="SH3_16"/>
    <property type="match status" value="1"/>
</dbReference>
<proteinExistence type="inferred from homology"/>
<name>A0A380MVR3_9GAMM</name>
<dbReference type="PANTHER" id="PTHR47053">
    <property type="entry name" value="MUREIN DD-ENDOPEPTIDASE MEPH-RELATED"/>
    <property type="match status" value="1"/>
</dbReference>
<dbReference type="Pfam" id="PF00877">
    <property type="entry name" value="NLPC_P60"/>
    <property type="match status" value="1"/>
</dbReference>
<dbReference type="AlphaFoldDB" id="A0A380MVR3"/>
<dbReference type="Gene3D" id="3.90.1720.10">
    <property type="entry name" value="endopeptidase domain like (from Nostoc punctiforme)"/>
    <property type="match status" value="1"/>
</dbReference>
<evidence type="ECO:0000256" key="2">
    <source>
        <dbReference type="ARBA" id="ARBA00022670"/>
    </source>
</evidence>
<evidence type="ECO:0000256" key="1">
    <source>
        <dbReference type="ARBA" id="ARBA00007074"/>
    </source>
</evidence>
<reference evidence="6 7" key="1">
    <citation type="submission" date="2018-06" db="EMBL/GenBank/DDBJ databases">
        <authorList>
            <consortium name="Pathogen Informatics"/>
            <person name="Doyle S."/>
        </authorList>
    </citation>
    <scope>NUCLEOTIDE SEQUENCE [LARGE SCALE GENOMIC DNA]</scope>
    <source>
        <strain evidence="6 7">NCTC10717</strain>
    </source>
</reference>
<dbReference type="Gene3D" id="2.30.30.40">
    <property type="entry name" value="SH3 Domains"/>
    <property type="match status" value="1"/>
</dbReference>
<dbReference type="InterPro" id="IPR041382">
    <property type="entry name" value="SH3_16"/>
</dbReference>
<dbReference type="InterPro" id="IPR038765">
    <property type="entry name" value="Papain-like_cys_pep_sf"/>
</dbReference>
<dbReference type="SUPFAM" id="SSF54001">
    <property type="entry name" value="Cysteine proteinases"/>
    <property type="match status" value="1"/>
</dbReference>